<dbReference type="GO" id="GO:0008654">
    <property type="term" value="P:phospholipid biosynthetic process"/>
    <property type="evidence" value="ECO:0007669"/>
    <property type="project" value="TreeGrafter"/>
</dbReference>
<dbReference type="EMBL" id="KE720795">
    <property type="protein sequence ID" value="ERF75858.1"/>
    <property type="molecule type" value="Genomic_DNA"/>
</dbReference>
<dbReference type="PANTHER" id="PTHR38406:SF1">
    <property type="entry name" value="TRANSCRIPTIONAL REPRESSOR OPI1"/>
    <property type="match status" value="1"/>
</dbReference>
<organism evidence="2 3">
    <name type="scientific">Endocarpon pusillum (strain Z07020 / HMAS-L-300199)</name>
    <name type="common">Lichen-forming fungus</name>
    <dbReference type="NCBI Taxonomy" id="1263415"/>
    <lineage>
        <taxon>Eukaryota</taxon>
        <taxon>Fungi</taxon>
        <taxon>Dikarya</taxon>
        <taxon>Ascomycota</taxon>
        <taxon>Pezizomycotina</taxon>
        <taxon>Eurotiomycetes</taxon>
        <taxon>Chaetothyriomycetidae</taxon>
        <taxon>Verrucariales</taxon>
        <taxon>Verrucariaceae</taxon>
        <taxon>Endocarpon</taxon>
    </lineage>
</organism>
<feature type="compositionally biased region" description="Low complexity" evidence="1">
    <location>
        <begin position="453"/>
        <end position="463"/>
    </location>
</feature>
<dbReference type="HOGENOM" id="CLU_015714_2_0_1"/>
<dbReference type="GO" id="GO:0030968">
    <property type="term" value="P:endoplasmic reticulum unfolded protein response"/>
    <property type="evidence" value="ECO:0007669"/>
    <property type="project" value="TreeGrafter"/>
</dbReference>
<protein>
    <recommendedName>
        <fullName evidence="4">Clock-controlled protein 8</fullName>
    </recommendedName>
</protein>
<evidence type="ECO:0008006" key="4">
    <source>
        <dbReference type="Google" id="ProtNLM"/>
    </source>
</evidence>
<dbReference type="GO" id="GO:0005634">
    <property type="term" value="C:nucleus"/>
    <property type="evidence" value="ECO:0007669"/>
    <property type="project" value="TreeGrafter"/>
</dbReference>
<dbReference type="Pfam" id="PF08618">
    <property type="entry name" value="Opi1"/>
    <property type="match status" value="1"/>
</dbReference>
<feature type="compositionally biased region" description="Polar residues" evidence="1">
    <location>
        <begin position="226"/>
        <end position="238"/>
    </location>
</feature>
<gene>
    <name evidence="2" type="ORF">EPUS_01224</name>
</gene>
<dbReference type="OrthoDB" id="2441642at2759"/>
<accession>U1GTV5</accession>
<feature type="region of interest" description="Disordered" evidence="1">
    <location>
        <begin position="1"/>
        <end position="107"/>
    </location>
</feature>
<feature type="region of interest" description="Disordered" evidence="1">
    <location>
        <begin position="173"/>
        <end position="241"/>
    </location>
</feature>
<dbReference type="InterPro" id="IPR013927">
    <property type="entry name" value="TF_Opi1_Ccg-8"/>
</dbReference>
<dbReference type="AlphaFoldDB" id="U1GTV5"/>
<dbReference type="PANTHER" id="PTHR38406">
    <property type="entry name" value="TRANSCRIPTIONAL REPRESSOR OPI1"/>
    <property type="match status" value="1"/>
</dbReference>
<feature type="compositionally biased region" description="Basic and acidic residues" evidence="1">
    <location>
        <begin position="186"/>
        <end position="198"/>
    </location>
</feature>
<keyword evidence="3" id="KW-1185">Reference proteome</keyword>
<reference evidence="3" key="1">
    <citation type="journal article" date="2014" name="BMC Genomics">
        <title>Genome characteristics reveal the impact of lichenization on lichen-forming fungus Endocarpon pusillum Hedwig (Verrucariales, Ascomycota).</title>
        <authorList>
            <person name="Wang Y.-Y."/>
            <person name="Liu B."/>
            <person name="Zhang X.-Y."/>
            <person name="Zhou Q.-M."/>
            <person name="Zhang T."/>
            <person name="Li H."/>
            <person name="Yu Y.-F."/>
            <person name="Zhang X.-L."/>
            <person name="Hao X.-Y."/>
            <person name="Wang M."/>
            <person name="Wang L."/>
            <person name="Wei J.-C."/>
        </authorList>
    </citation>
    <scope>NUCLEOTIDE SEQUENCE [LARGE SCALE GENOMIC DNA]</scope>
    <source>
        <strain evidence="3">Z07020 / HMAS-L-300199</strain>
    </source>
</reference>
<name>U1GTV5_ENDPU</name>
<dbReference type="GeneID" id="19236282"/>
<dbReference type="GO" id="GO:0006357">
    <property type="term" value="P:regulation of transcription by RNA polymerase II"/>
    <property type="evidence" value="ECO:0007669"/>
    <property type="project" value="TreeGrafter"/>
</dbReference>
<dbReference type="eggNOG" id="ENOG502RG16">
    <property type="taxonomic scope" value="Eukaryota"/>
</dbReference>
<proteinExistence type="predicted"/>
<dbReference type="RefSeq" id="XP_007786707.1">
    <property type="nucleotide sequence ID" value="XM_007788517.1"/>
</dbReference>
<evidence type="ECO:0000313" key="2">
    <source>
        <dbReference type="EMBL" id="ERF75858.1"/>
    </source>
</evidence>
<dbReference type="Proteomes" id="UP000019373">
    <property type="component" value="Unassembled WGS sequence"/>
</dbReference>
<dbReference type="GO" id="GO:0003714">
    <property type="term" value="F:transcription corepressor activity"/>
    <property type="evidence" value="ECO:0007669"/>
    <property type="project" value="InterPro"/>
</dbReference>
<feature type="compositionally biased region" description="Polar residues" evidence="1">
    <location>
        <begin position="57"/>
        <end position="102"/>
    </location>
</feature>
<dbReference type="OMA" id="YSPRFKY"/>
<evidence type="ECO:0000313" key="3">
    <source>
        <dbReference type="Proteomes" id="UP000019373"/>
    </source>
</evidence>
<sequence>MESQQPAAYQHGPPPFSAAQMTSQKLAMDLDYEDDRRNRAASVLSGMSQEDMEAAETLNSIQARKTPNLRPTKSSRLTSSDFHAPSQQRPPNLIQSQTTYSPDDQPEPLFSLLTSQYPLTASMINRSLSVYRGTQSLIPGAYTVEQNVGLPLASMLGRVTGVEGGIRWALQPRRRDSNDASTSKPQKADIEAGIERPRRNGRHTRRSSGMSEQLPAYDDSGRSPPYQEQQLVPQTRDGQTPPGWRAQLMISTSGLGIAMSEESLRSLRYCLSWLRWANERLGGVILSLHDVLKKREQGQRQAIMSECEQAENEKPSKAAMAAKIQELKGVVLQTLKQVVEVVSNYAGGALPENARHLVHRHITSLPARFRMASSMSLDENGGNESAHKVMMLAQEGLNMMGQVSGVVNDTLVSAESWCEKLGRRQGQHQQQESALQVEDMKMDEQSQYQENPSRSSSASGLSSEQVDVDVKMEG</sequence>
<feature type="region of interest" description="Disordered" evidence="1">
    <location>
        <begin position="423"/>
        <end position="474"/>
    </location>
</feature>
<evidence type="ECO:0000256" key="1">
    <source>
        <dbReference type="SAM" id="MobiDB-lite"/>
    </source>
</evidence>
<dbReference type="GO" id="GO:0005783">
    <property type="term" value="C:endoplasmic reticulum"/>
    <property type="evidence" value="ECO:0007669"/>
    <property type="project" value="TreeGrafter"/>
</dbReference>